<evidence type="ECO:0000313" key="8">
    <source>
        <dbReference type="Proteomes" id="UP000541444"/>
    </source>
</evidence>
<keyword evidence="3 6" id="KW-0812">Transmembrane</keyword>
<evidence type="ECO:0000256" key="4">
    <source>
        <dbReference type="ARBA" id="ARBA00022989"/>
    </source>
</evidence>
<feature type="transmembrane region" description="Helical" evidence="6">
    <location>
        <begin position="97"/>
        <end position="116"/>
    </location>
</feature>
<sequence>MEENNGGFDPGYKSLDQTTKRKGGFKATSFIFILVALENMGFVANMVSMVLYFMFVMHFGLAASANTLTVFMGSTYLLSVIGGFISDTYLTRLNTCLVFGLVEILALLMITTQAHFNELQPNPCNQTRCVEGGKGLMFYGSLCLLALGTGGVRGSLPALGGDQFDQKDEKGKKSLATFFNWLLFSTTVGASIGVTVIVWLSMNKGWDLGFFISTLAAFVGFIFLALGKPYYHIEVPGDSPILRVIQVISLLLTLSHSRAHTHTHTCTCTCTCTYTYT</sequence>
<dbReference type="PANTHER" id="PTHR11654">
    <property type="entry name" value="OLIGOPEPTIDE TRANSPORTER-RELATED"/>
    <property type="match status" value="1"/>
</dbReference>
<gene>
    <name evidence="7" type="ORF">GIB67_029322</name>
</gene>
<feature type="transmembrane region" description="Helical" evidence="6">
    <location>
        <begin position="136"/>
        <end position="156"/>
    </location>
</feature>
<dbReference type="GO" id="GO:0022857">
    <property type="term" value="F:transmembrane transporter activity"/>
    <property type="evidence" value="ECO:0007669"/>
    <property type="project" value="InterPro"/>
</dbReference>
<evidence type="ECO:0000313" key="7">
    <source>
        <dbReference type="EMBL" id="KAF6163473.1"/>
    </source>
</evidence>
<feature type="transmembrane region" description="Helical" evidence="6">
    <location>
        <begin position="61"/>
        <end position="85"/>
    </location>
</feature>
<dbReference type="AlphaFoldDB" id="A0A7J7N8Q5"/>
<accession>A0A7J7N8Q5</accession>
<dbReference type="Pfam" id="PF00854">
    <property type="entry name" value="PTR2"/>
    <property type="match status" value="1"/>
</dbReference>
<proteinExistence type="inferred from homology"/>
<dbReference type="GO" id="GO:0016020">
    <property type="term" value="C:membrane"/>
    <property type="evidence" value="ECO:0007669"/>
    <property type="project" value="UniProtKB-SubCell"/>
</dbReference>
<comment type="caution">
    <text evidence="7">The sequence shown here is derived from an EMBL/GenBank/DDBJ whole genome shotgun (WGS) entry which is preliminary data.</text>
</comment>
<keyword evidence="4 6" id="KW-1133">Transmembrane helix</keyword>
<feature type="transmembrane region" description="Helical" evidence="6">
    <location>
        <begin position="30"/>
        <end position="55"/>
    </location>
</feature>
<evidence type="ECO:0000256" key="5">
    <source>
        <dbReference type="ARBA" id="ARBA00023136"/>
    </source>
</evidence>
<evidence type="ECO:0000256" key="1">
    <source>
        <dbReference type="ARBA" id="ARBA00004141"/>
    </source>
</evidence>
<dbReference type="EMBL" id="JACGCM010000981">
    <property type="protein sequence ID" value="KAF6163473.1"/>
    <property type="molecule type" value="Genomic_DNA"/>
</dbReference>
<evidence type="ECO:0000256" key="2">
    <source>
        <dbReference type="ARBA" id="ARBA00005982"/>
    </source>
</evidence>
<dbReference type="SUPFAM" id="SSF103473">
    <property type="entry name" value="MFS general substrate transporter"/>
    <property type="match status" value="1"/>
</dbReference>
<protein>
    <submittedName>
        <fullName evidence="7">Uncharacterized protein</fullName>
    </submittedName>
</protein>
<name>A0A7J7N8Q5_9MAGN</name>
<dbReference type="InterPro" id="IPR036259">
    <property type="entry name" value="MFS_trans_sf"/>
</dbReference>
<dbReference type="Gene3D" id="1.20.1250.20">
    <property type="entry name" value="MFS general substrate transporter like domains"/>
    <property type="match status" value="1"/>
</dbReference>
<evidence type="ECO:0000256" key="6">
    <source>
        <dbReference type="SAM" id="Phobius"/>
    </source>
</evidence>
<feature type="transmembrane region" description="Helical" evidence="6">
    <location>
        <begin position="177"/>
        <end position="202"/>
    </location>
</feature>
<feature type="transmembrane region" description="Helical" evidence="6">
    <location>
        <begin position="208"/>
        <end position="226"/>
    </location>
</feature>
<dbReference type="InterPro" id="IPR000109">
    <property type="entry name" value="POT_fam"/>
</dbReference>
<evidence type="ECO:0000256" key="3">
    <source>
        <dbReference type="ARBA" id="ARBA00022692"/>
    </source>
</evidence>
<dbReference type="OrthoDB" id="1683101at2759"/>
<comment type="similarity">
    <text evidence="2">Belongs to the major facilitator superfamily. Proton-dependent oligopeptide transporter (POT/PTR) (TC 2.A.17) family.</text>
</comment>
<organism evidence="7 8">
    <name type="scientific">Kingdonia uniflora</name>
    <dbReference type="NCBI Taxonomy" id="39325"/>
    <lineage>
        <taxon>Eukaryota</taxon>
        <taxon>Viridiplantae</taxon>
        <taxon>Streptophyta</taxon>
        <taxon>Embryophyta</taxon>
        <taxon>Tracheophyta</taxon>
        <taxon>Spermatophyta</taxon>
        <taxon>Magnoliopsida</taxon>
        <taxon>Ranunculales</taxon>
        <taxon>Circaeasteraceae</taxon>
        <taxon>Kingdonia</taxon>
    </lineage>
</organism>
<dbReference type="Proteomes" id="UP000541444">
    <property type="component" value="Unassembled WGS sequence"/>
</dbReference>
<reference evidence="7 8" key="1">
    <citation type="journal article" date="2020" name="IScience">
        <title>Genome Sequencing of the Endangered Kingdonia uniflora (Circaeasteraceae, Ranunculales) Reveals Potential Mechanisms of Evolutionary Specialization.</title>
        <authorList>
            <person name="Sun Y."/>
            <person name="Deng T."/>
            <person name="Zhang A."/>
            <person name="Moore M.J."/>
            <person name="Landis J.B."/>
            <person name="Lin N."/>
            <person name="Zhang H."/>
            <person name="Zhang X."/>
            <person name="Huang J."/>
            <person name="Zhang X."/>
            <person name="Sun H."/>
            <person name="Wang H."/>
        </authorList>
    </citation>
    <scope>NUCLEOTIDE SEQUENCE [LARGE SCALE GENOMIC DNA]</scope>
    <source>
        <strain evidence="7">TB1705</strain>
        <tissue evidence="7">Leaf</tissue>
    </source>
</reference>
<comment type="subcellular location">
    <subcellularLocation>
        <location evidence="1">Membrane</location>
        <topology evidence="1">Multi-pass membrane protein</topology>
    </subcellularLocation>
</comment>
<keyword evidence="5 6" id="KW-0472">Membrane</keyword>
<keyword evidence="8" id="KW-1185">Reference proteome</keyword>